<proteinExistence type="inferred from homology"/>
<dbReference type="SUPFAM" id="SSF55282">
    <property type="entry name" value="RL5-like"/>
    <property type="match status" value="1"/>
</dbReference>
<protein>
    <recommendedName>
        <fullName evidence="1">UPF0201 protein ENL47_08780</fullName>
    </recommendedName>
</protein>
<gene>
    <name evidence="3" type="ORF">ENL47_08780</name>
    <name evidence="2" type="ORF">ENM84_05860</name>
</gene>
<dbReference type="Pfam" id="PF01877">
    <property type="entry name" value="RNA_binding"/>
    <property type="match status" value="1"/>
</dbReference>
<dbReference type="InterPro" id="IPR002739">
    <property type="entry name" value="PAB1135-like"/>
</dbReference>
<sequence length="146" mass="16784">MVYIRIEAEVRPTEDLDKVVRAIKNIIVVRDLKLEDVGRGRKIIICEENSLESLRKFYEILRRQRILDTARNAMLKNLKGNTIEFKLNKQAAFQGIVNFVENDSESPLGAITIMITSNKVNKIVDWLAPKTSHGRPLWEIEPPKDA</sequence>
<comment type="caution">
    <text evidence="3">The sequence shown here is derived from an EMBL/GenBank/DDBJ whole genome shotgun (WGS) entry which is preliminary data.</text>
</comment>
<dbReference type="EMBL" id="DRUB01000175">
    <property type="protein sequence ID" value="HHR96872.1"/>
    <property type="molecule type" value="Genomic_DNA"/>
</dbReference>
<dbReference type="PANTHER" id="PTHR39652:SF1">
    <property type="entry name" value="UPF0201 PROTEIN TK1335"/>
    <property type="match status" value="1"/>
</dbReference>
<name>A0A7C5YUQ3_9CREN</name>
<dbReference type="NCBIfam" id="NF001687">
    <property type="entry name" value="PRK00447.1"/>
    <property type="match status" value="1"/>
</dbReference>
<comment type="similarity">
    <text evidence="1">Belongs to the UPF0201 family.</text>
</comment>
<dbReference type="EMBL" id="DRZI01000253">
    <property type="protein sequence ID" value="HHP82174.1"/>
    <property type="molecule type" value="Genomic_DNA"/>
</dbReference>
<dbReference type="Gene3D" id="3.30.1440.10">
    <property type="match status" value="1"/>
</dbReference>
<evidence type="ECO:0000256" key="1">
    <source>
        <dbReference type="HAMAP-Rule" id="MF_01112"/>
    </source>
</evidence>
<dbReference type="HAMAP" id="MF_01112">
    <property type="entry name" value="UPF0201"/>
    <property type="match status" value="1"/>
</dbReference>
<dbReference type="InterPro" id="IPR022803">
    <property type="entry name" value="Ribosomal_uL5_dom_sf"/>
</dbReference>
<dbReference type="AlphaFoldDB" id="A0A7C5YUQ3"/>
<evidence type="ECO:0000313" key="2">
    <source>
        <dbReference type="EMBL" id="HHP82174.1"/>
    </source>
</evidence>
<organism evidence="3">
    <name type="scientific">Ignisphaera aggregans</name>
    <dbReference type="NCBI Taxonomy" id="334771"/>
    <lineage>
        <taxon>Archaea</taxon>
        <taxon>Thermoproteota</taxon>
        <taxon>Thermoprotei</taxon>
        <taxon>Desulfurococcales</taxon>
        <taxon>Desulfurococcaceae</taxon>
        <taxon>Ignisphaera</taxon>
    </lineage>
</organism>
<evidence type="ECO:0000313" key="3">
    <source>
        <dbReference type="EMBL" id="HHR96872.1"/>
    </source>
</evidence>
<dbReference type="PANTHER" id="PTHR39652">
    <property type="entry name" value="UPF0201 PROTEIN TK1335"/>
    <property type="match status" value="1"/>
</dbReference>
<reference evidence="3" key="1">
    <citation type="journal article" date="2020" name="mSystems">
        <title>Genome- and Community-Level Interaction Insights into Carbon Utilization and Element Cycling Functions of Hydrothermarchaeota in Hydrothermal Sediment.</title>
        <authorList>
            <person name="Zhou Z."/>
            <person name="Liu Y."/>
            <person name="Xu W."/>
            <person name="Pan J."/>
            <person name="Luo Z.H."/>
            <person name="Li M."/>
        </authorList>
    </citation>
    <scope>NUCLEOTIDE SEQUENCE [LARGE SCALE GENOMIC DNA]</scope>
    <source>
        <strain evidence="3">SpSt-1</strain>
        <strain evidence="2">SpSt-1121</strain>
    </source>
</reference>
<accession>A0A7C5YUQ3</accession>